<sequence>MVCYTSSNSVGRCRPTLSDEFIFEMSTENRQKVTSYLVTKHSWKGKYKRILEISDLFISTYNPQTLELTNQWPFKVVCSIKATPRVGSLPIEFSIHLNLKGKIDTIRFSSDFTTDILTCALIHSDQFLDPPPVRKKFVSYKYHYSQNRIPCILQLSESSLQQLDFDSNILIAEYFFQNMIEICRVSDTPGAFYVSYSIYKRLHFFICDHIEDLLLNLCHISSENLAVHMSVKNDVIFTLNHFLINRFGKFGSDICITSLVEFQVYKFSPRHNQPSKRLFCLSEKCIVERDIGSYRIITLRPLESIHCLVKCGENCQNFVVEYITGEQRIYSCAERDNLLVSLLESVKSSGNVNAHVKSRITDRKLRILPFCNDLDEENESQIAKLLCSSATNLEQFRICLERFNANIPYSGLMYSVSQEGLFTENKEKLIVACLSTVLDFDPTQNSTVWESIFLVLRRLFASKAGFQAFTSVPGLREKLGHKVIQSLKLNQEAVTYAALDCLNCLMQPMHNNYDLKFEQSNKTSLLSSPKFLEYLLDVFCDHVNHGTGALQITNMLDFLTFALCEPYSETTLGEQFDKVLDLVADRGQIFMKLFENSTNSILKGAGLIMKSLIEESNPSVSRNLQEMALSEGAVLRHLRSALFTQSSDLRFLTNRQLSRRLIGLWAAENPSTLDLLRQVLPYGLINCLFSTERAPETFNDDLLHVRDNLNMADQQFNQKADNLQKKLENQLDQFLQHWRLKQDLNFLRNKNKNQRPITLRRRRQRVKVQVYNWKLFYYTFYKDFNRPDLIWNHKTRQELKEALDKEIRALDTDKELAGTLPTAWNFLEYEVLDELSLKILIGFPRINLQVNYPSLINEIKVGDYYLRLLLEEDKSGVNPIPLSDSKNFFLQIYHHFLLTNIIEMKCLCLKALTLVYIRCWQEIGYFADVKCIMMMLEQVKNFIRGVGQVAMCVLGTKTLDYGERDNLIAFLDALCANKDNVKEMIKYQNFKYLIDIACLLHMCPSTHKVRVPNQSNLIEASPDSQFGRDVQEWYFSDKNKERSGPYSFQEMKEFYQKEEINEKTKCWARGMDQWRPMNHISQFRWHVLASGRPTLPPEETTTMILNMLIKICRFYPPSVLPHLVQLFLTFDPVIVEKVATLLLLIVEDNVAVSRLYLTGAFYFILMYTGSNVLPIAKCLHYAHNKQAYRSEK</sequence>
<dbReference type="InterPro" id="IPR044978">
    <property type="entry name" value="GRV2/DNAJC13"/>
</dbReference>
<feature type="domain" description="DnaJ homologue subfamily C GRV2/DNAJC13 N-terminal" evidence="3">
    <location>
        <begin position="35"/>
        <end position="873"/>
    </location>
</feature>
<keyword evidence="4" id="KW-1185">Reference proteome</keyword>
<dbReference type="Pfam" id="PF19432">
    <property type="entry name" value="RME-8_N"/>
    <property type="match status" value="1"/>
</dbReference>
<feature type="coiled-coil region" evidence="1">
    <location>
        <begin position="706"/>
        <end position="737"/>
    </location>
</feature>
<organism evidence="4 5">
    <name type="scientific">Romanomermis culicivorax</name>
    <name type="common">Nematode worm</name>
    <dbReference type="NCBI Taxonomy" id="13658"/>
    <lineage>
        <taxon>Eukaryota</taxon>
        <taxon>Metazoa</taxon>
        <taxon>Ecdysozoa</taxon>
        <taxon>Nematoda</taxon>
        <taxon>Enoplea</taxon>
        <taxon>Dorylaimia</taxon>
        <taxon>Mermithida</taxon>
        <taxon>Mermithoidea</taxon>
        <taxon>Mermithidae</taxon>
        <taxon>Romanomermis</taxon>
    </lineage>
</organism>
<accession>A0A915KDM6</accession>
<reference evidence="5" key="1">
    <citation type="submission" date="2022-11" db="UniProtKB">
        <authorList>
            <consortium name="WormBaseParasite"/>
        </authorList>
    </citation>
    <scope>IDENTIFICATION</scope>
</reference>
<protein>
    <submittedName>
        <fullName evidence="5">Uncharacterized protein</fullName>
    </submittedName>
</protein>
<dbReference type="GO" id="GO:0007032">
    <property type="term" value="P:endosome organization"/>
    <property type="evidence" value="ECO:0007669"/>
    <property type="project" value="InterPro"/>
</dbReference>
<evidence type="ECO:0000313" key="5">
    <source>
        <dbReference type="WBParaSite" id="nRc.2.0.1.t36034-RA"/>
    </source>
</evidence>
<evidence type="ECO:0000259" key="3">
    <source>
        <dbReference type="Pfam" id="PF19432"/>
    </source>
</evidence>
<proteinExistence type="predicted"/>
<dbReference type="GO" id="GO:0010008">
    <property type="term" value="C:endosome membrane"/>
    <property type="evidence" value="ECO:0007669"/>
    <property type="project" value="TreeGrafter"/>
</dbReference>
<dbReference type="Proteomes" id="UP000887565">
    <property type="component" value="Unplaced"/>
</dbReference>
<evidence type="ECO:0000256" key="1">
    <source>
        <dbReference type="SAM" id="Coils"/>
    </source>
</evidence>
<evidence type="ECO:0000313" key="4">
    <source>
        <dbReference type="Proteomes" id="UP000887565"/>
    </source>
</evidence>
<name>A0A915KDM6_ROMCU</name>
<dbReference type="InterPro" id="IPR035445">
    <property type="entry name" value="GYF-like_dom_sf"/>
</dbReference>
<dbReference type="SUPFAM" id="SSF55277">
    <property type="entry name" value="GYF domain"/>
    <property type="match status" value="1"/>
</dbReference>
<dbReference type="InterPro" id="IPR025640">
    <property type="entry name" value="GYF_2"/>
</dbReference>
<dbReference type="Pfam" id="PF14237">
    <property type="entry name" value="GYF_2"/>
    <property type="match status" value="1"/>
</dbReference>
<dbReference type="InterPro" id="IPR045802">
    <property type="entry name" value="GRV2/DNAJC13_N"/>
</dbReference>
<evidence type="ECO:0000259" key="2">
    <source>
        <dbReference type="Pfam" id="PF14237"/>
    </source>
</evidence>
<feature type="domain" description="GYF" evidence="2">
    <location>
        <begin position="1033"/>
        <end position="1083"/>
    </location>
</feature>
<dbReference type="GO" id="GO:2000641">
    <property type="term" value="P:regulation of early endosome to late endosome transport"/>
    <property type="evidence" value="ECO:0007669"/>
    <property type="project" value="InterPro"/>
</dbReference>
<keyword evidence="1" id="KW-0175">Coiled coil</keyword>
<dbReference type="PANTHER" id="PTHR36983">
    <property type="entry name" value="DNAJ HOMOLOG SUBFAMILY C MEMBER 13"/>
    <property type="match status" value="1"/>
</dbReference>
<dbReference type="GO" id="GO:0006898">
    <property type="term" value="P:receptor-mediated endocytosis"/>
    <property type="evidence" value="ECO:0007669"/>
    <property type="project" value="TreeGrafter"/>
</dbReference>
<dbReference type="AlphaFoldDB" id="A0A915KDM6"/>
<dbReference type="PANTHER" id="PTHR36983:SF2">
    <property type="entry name" value="DNAJ HOMOLOG SUBFAMILY C MEMBER 13"/>
    <property type="match status" value="1"/>
</dbReference>
<dbReference type="WBParaSite" id="nRc.2.0.1.t36034-RA">
    <property type="protein sequence ID" value="nRc.2.0.1.t36034-RA"/>
    <property type="gene ID" value="nRc.2.0.1.g36034"/>
</dbReference>